<name>A0A9D1DTQ7_9FIRM</name>
<keyword evidence="1" id="KW-0812">Transmembrane</keyword>
<dbReference type="EMBL" id="DVHC01000026">
    <property type="protein sequence ID" value="HIR58872.1"/>
    <property type="molecule type" value="Genomic_DNA"/>
</dbReference>
<reference evidence="2" key="1">
    <citation type="submission" date="2020-10" db="EMBL/GenBank/DDBJ databases">
        <authorList>
            <person name="Gilroy R."/>
        </authorList>
    </citation>
    <scope>NUCLEOTIDE SEQUENCE</scope>
    <source>
        <strain evidence="2">CHK184-20233</strain>
    </source>
</reference>
<keyword evidence="1" id="KW-1133">Transmembrane helix</keyword>
<proteinExistence type="predicted"/>
<reference evidence="2" key="2">
    <citation type="journal article" date="2021" name="PeerJ">
        <title>Extensive microbial diversity within the chicken gut microbiome revealed by metagenomics and culture.</title>
        <authorList>
            <person name="Gilroy R."/>
            <person name="Ravi A."/>
            <person name="Getino M."/>
            <person name="Pursley I."/>
            <person name="Horton D.L."/>
            <person name="Alikhan N.F."/>
            <person name="Baker D."/>
            <person name="Gharbi K."/>
            <person name="Hall N."/>
            <person name="Watson M."/>
            <person name="Adriaenssens E.M."/>
            <person name="Foster-Nyarko E."/>
            <person name="Jarju S."/>
            <person name="Secka A."/>
            <person name="Antonio M."/>
            <person name="Oren A."/>
            <person name="Chaudhuri R.R."/>
            <person name="La Ragione R."/>
            <person name="Hildebrand F."/>
            <person name="Pallen M.J."/>
        </authorList>
    </citation>
    <scope>NUCLEOTIDE SEQUENCE</scope>
    <source>
        <strain evidence="2">CHK184-20233</strain>
    </source>
</reference>
<organism evidence="2 3">
    <name type="scientific">Candidatus Onthousia excrementipullorum</name>
    <dbReference type="NCBI Taxonomy" id="2840884"/>
    <lineage>
        <taxon>Bacteria</taxon>
        <taxon>Bacillati</taxon>
        <taxon>Bacillota</taxon>
        <taxon>Bacilli</taxon>
        <taxon>Candidatus Onthousia</taxon>
    </lineage>
</organism>
<evidence type="ECO:0000256" key="1">
    <source>
        <dbReference type="SAM" id="Phobius"/>
    </source>
</evidence>
<feature type="transmembrane region" description="Helical" evidence="1">
    <location>
        <begin position="12"/>
        <end position="34"/>
    </location>
</feature>
<dbReference type="Proteomes" id="UP000824232">
    <property type="component" value="Unassembled WGS sequence"/>
</dbReference>
<sequence length="207" mass="23929">MKVRFNENGRGTYEFLTVAVTCLILSAILLFIVVNNNQKERYQVFRYNAKIVGINAVNYNNQTSDDVVYLYELVDANLVTRIKNNFSGDEYCDMYESKVVFSNDNKKVTLKCGDYLIYNQDVTAKDYSIYKVSNWSFDKISGNNVDTVKVYGLMKNGKNLLDGYYEEELFIKLVAANYGGKYNSLKAIKKNYHVDEKTAYRKRTLVD</sequence>
<comment type="caution">
    <text evidence="2">The sequence shown here is derived from an EMBL/GenBank/DDBJ whole genome shotgun (WGS) entry which is preliminary data.</text>
</comment>
<accession>A0A9D1DTQ7</accession>
<protein>
    <submittedName>
        <fullName evidence="2">Uncharacterized protein</fullName>
    </submittedName>
</protein>
<gene>
    <name evidence="2" type="ORF">IAB38_02370</name>
</gene>
<keyword evidence="1" id="KW-0472">Membrane</keyword>
<dbReference type="AlphaFoldDB" id="A0A9D1DTQ7"/>
<evidence type="ECO:0000313" key="2">
    <source>
        <dbReference type="EMBL" id="HIR58872.1"/>
    </source>
</evidence>
<evidence type="ECO:0000313" key="3">
    <source>
        <dbReference type="Proteomes" id="UP000824232"/>
    </source>
</evidence>